<dbReference type="AlphaFoldDB" id="A0A0L6V953"/>
<protein>
    <submittedName>
        <fullName evidence="1">Uncharacterized protein</fullName>
    </submittedName>
</protein>
<name>A0A0L6V953_9BASI</name>
<dbReference type="OrthoDB" id="2689033at2759"/>
<evidence type="ECO:0000313" key="1">
    <source>
        <dbReference type="EMBL" id="KNZ57067.1"/>
    </source>
</evidence>
<comment type="caution">
    <text evidence="1">The sequence shown here is derived from an EMBL/GenBank/DDBJ whole genome shotgun (WGS) entry which is preliminary data.</text>
</comment>
<gene>
    <name evidence="1" type="ORF">VP01_2251g4</name>
</gene>
<accession>A0A0L6V953</accession>
<dbReference type="EMBL" id="LAVV01007116">
    <property type="protein sequence ID" value="KNZ57067.1"/>
    <property type="molecule type" value="Genomic_DNA"/>
</dbReference>
<sequence>MVSFQNRRTNIPSTEGSLRALLKRARECIQENYGMKTQFSTSVWENKCFTLSLKIILENVTIVKSLCDEGIVREELRREYHVQMVVNQGKHFYIYEPTGLISGDVAKPLPTYKKINQPETSETYGIYIIIPKNMKNFHSDHLLTINVKTFDLICSEIREEDGTSFSFLAHNQIFEENGDGSFMDIDFPNPWRLKSRGCIIQHVQITLYSDDISGNMSKQWNKHMSITVTFFPPKLWLAAWSWLNQSYKISSKNILLFIRLRCTADTYVLLYLYNIANYQLWDILLLTAVSRKRNNQHSSMPSNSNNPGRACQLSVNSRNDKNSASYLNNFLRFPEELSGSTE</sequence>
<evidence type="ECO:0000313" key="2">
    <source>
        <dbReference type="Proteomes" id="UP000037035"/>
    </source>
</evidence>
<dbReference type="STRING" id="27349.A0A0L6V953"/>
<dbReference type="PANTHER" id="PTHR31912">
    <property type="entry name" value="IP13529P"/>
    <property type="match status" value="1"/>
</dbReference>
<organism evidence="1 2">
    <name type="scientific">Puccinia sorghi</name>
    <dbReference type="NCBI Taxonomy" id="27349"/>
    <lineage>
        <taxon>Eukaryota</taxon>
        <taxon>Fungi</taxon>
        <taxon>Dikarya</taxon>
        <taxon>Basidiomycota</taxon>
        <taxon>Pucciniomycotina</taxon>
        <taxon>Pucciniomycetes</taxon>
        <taxon>Pucciniales</taxon>
        <taxon>Pucciniaceae</taxon>
        <taxon>Puccinia</taxon>
    </lineage>
</organism>
<proteinExistence type="predicted"/>
<dbReference type="PANTHER" id="PTHR31912:SF34">
    <property type="entry name" value="NOTOCHORD-RELATED PROTEIN"/>
    <property type="match status" value="1"/>
</dbReference>
<dbReference type="Proteomes" id="UP000037035">
    <property type="component" value="Unassembled WGS sequence"/>
</dbReference>
<keyword evidence="2" id="KW-1185">Reference proteome</keyword>
<reference evidence="1 2" key="1">
    <citation type="submission" date="2015-08" db="EMBL/GenBank/DDBJ databases">
        <title>Next Generation Sequencing and Analysis of the Genome of Puccinia sorghi L Schw, the Causal Agent of Maize Common Rust.</title>
        <authorList>
            <person name="Rochi L."/>
            <person name="Burguener G."/>
            <person name="Darino M."/>
            <person name="Turjanski A."/>
            <person name="Kreff E."/>
            <person name="Dieguez M.J."/>
            <person name="Sacco F."/>
        </authorList>
    </citation>
    <scope>NUCLEOTIDE SEQUENCE [LARGE SCALE GENOMIC DNA]</scope>
    <source>
        <strain evidence="1 2">RO10H11247</strain>
    </source>
</reference>
<dbReference type="VEuPathDB" id="FungiDB:VP01_2251g4"/>